<dbReference type="EMBL" id="LAZR01066615">
    <property type="protein sequence ID" value="KKK53226.1"/>
    <property type="molecule type" value="Genomic_DNA"/>
</dbReference>
<protein>
    <submittedName>
        <fullName evidence="2">Uncharacterized protein</fullName>
    </submittedName>
</protein>
<keyword evidence="1" id="KW-0472">Membrane</keyword>
<reference evidence="2" key="1">
    <citation type="journal article" date="2015" name="Nature">
        <title>Complex archaea that bridge the gap between prokaryotes and eukaryotes.</title>
        <authorList>
            <person name="Spang A."/>
            <person name="Saw J.H."/>
            <person name="Jorgensen S.L."/>
            <person name="Zaremba-Niedzwiedzka K."/>
            <person name="Martijn J."/>
            <person name="Lind A.E."/>
            <person name="van Eijk R."/>
            <person name="Schleper C."/>
            <person name="Guy L."/>
            <person name="Ettema T.J."/>
        </authorList>
    </citation>
    <scope>NUCLEOTIDE SEQUENCE</scope>
</reference>
<keyword evidence="1" id="KW-0812">Transmembrane</keyword>
<gene>
    <name evidence="2" type="ORF">LCGC14_3096910</name>
</gene>
<feature type="transmembrane region" description="Helical" evidence="1">
    <location>
        <begin position="9"/>
        <end position="27"/>
    </location>
</feature>
<proteinExistence type="predicted"/>
<accession>A0A0F8YZ42</accession>
<evidence type="ECO:0000256" key="1">
    <source>
        <dbReference type="SAM" id="Phobius"/>
    </source>
</evidence>
<evidence type="ECO:0000313" key="2">
    <source>
        <dbReference type="EMBL" id="KKK53226.1"/>
    </source>
</evidence>
<organism evidence="2">
    <name type="scientific">marine sediment metagenome</name>
    <dbReference type="NCBI Taxonomy" id="412755"/>
    <lineage>
        <taxon>unclassified sequences</taxon>
        <taxon>metagenomes</taxon>
        <taxon>ecological metagenomes</taxon>
    </lineage>
</organism>
<dbReference type="AlphaFoldDB" id="A0A0F8YZ42"/>
<keyword evidence="1" id="KW-1133">Transmembrane helix</keyword>
<sequence length="29" mass="3411">MRISNATRFYTLWLILFAVMVAVRVGWPV</sequence>
<comment type="caution">
    <text evidence="2">The sequence shown here is derived from an EMBL/GenBank/DDBJ whole genome shotgun (WGS) entry which is preliminary data.</text>
</comment>
<name>A0A0F8YZ42_9ZZZZ</name>